<dbReference type="Pfam" id="PF09273">
    <property type="entry name" value="Rubis-subs-bind"/>
    <property type="match status" value="1"/>
</dbReference>
<dbReference type="InterPro" id="IPR050600">
    <property type="entry name" value="SETD3_SETD6_MTase"/>
</dbReference>
<dbReference type="EMBL" id="KK103698">
    <property type="protein sequence ID" value="KIY95099.1"/>
    <property type="molecule type" value="Genomic_DNA"/>
</dbReference>
<dbReference type="Proteomes" id="UP000054498">
    <property type="component" value="Unassembled WGS sequence"/>
</dbReference>
<dbReference type="GO" id="GO:0032259">
    <property type="term" value="P:methylation"/>
    <property type="evidence" value="ECO:0007669"/>
    <property type="project" value="UniProtKB-KW"/>
</dbReference>
<proteinExistence type="predicted"/>
<name>A0A0D2LTW4_9CHLO</name>
<evidence type="ECO:0000313" key="5">
    <source>
        <dbReference type="EMBL" id="KIY95099.1"/>
    </source>
</evidence>
<protein>
    <recommendedName>
        <fullName evidence="4">Rubisco LSMT substrate-binding domain-containing protein</fullName>
    </recommendedName>
</protein>
<dbReference type="PANTHER" id="PTHR13271">
    <property type="entry name" value="UNCHARACTERIZED PUTATIVE METHYLTRANSFERASE"/>
    <property type="match status" value="1"/>
</dbReference>
<keyword evidence="1" id="KW-0489">Methyltransferase</keyword>
<keyword evidence="2" id="KW-0808">Transferase</keyword>
<dbReference type="Gene3D" id="3.90.1410.10">
    <property type="entry name" value="set domain protein methyltransferase, domain 1"/>
    <property type="match status" value="1"/>
</dbReference>
<dbReference type="SUPFAM" id="SSF81822">
    <property type="entry name" value="RuBisCo LSMT C-terminal, substrate-binding domain"/>
    <property type="match status" value="1"/>
</dbReference>
<feature type="non-terminal residue" evidence="5">
    <location>
        <position position="281"/>
    </location>
</feature>
<evidence type="ECO:0000313" key="6">
    <source>
        <dbReference type="Proteomes" id="UP000054498"/>
    </source>
</evidence>
<feature type="domain" description="Rubisco LSMT substrate-binding" evidence="4">
    <location>
        <begin position="138"/>
        <end position="266"/>
    </location>
</feature>
<evidence type="ECO:0000256" key="2">
    <source>
        <dbReference type="ARBA" id="ARBA00022679"/>
    </source>
</evidence>
<evidence type="ECO:0000256" key="3">
    <source>
        <dbReference type="ARBA" id="ARBA00022691"/>
    </source>
</evidence>
<reference evidence="5 6" key="1">
    <citation type="journal article" date="2013" name="BMC Genomics">
        <title>Reconstruction of the lipid metabolism for the microalga Monoraphidium neglectum from its genome sequence reveals characteristics suitable for biofuel production.</title>
        <authorList>
            <person name="Bogen C."/>
            <person name="Al-Dilaimi A."/>
            <person name="Albersmeier A."/>
            <person name="Wichmann J."/>
            <person name="Grundmann M."/>
            <person name="Rupp O."/>
            <person name="Lauersen K.J."/>
            <person name="Blifernez-Klassen O."/>
            <person name="Kalinowski J."/>
            <person name="Goesmann A."/>
            <person name="Mussgnug J.H."/>
            <person name="Kruse O."/>
        </authorList>
    </citation>
    <scope>NUCLEOTIDE SEQUENCE [LARGE SCALE GENOMIC DNA]</scope>
    <source>
        <strain evidence="5 6">SAG 48.87</strain>
    </source>
</reference>
<dbReference type="STRING" id="145388.A0A0D2LTW4"/>
<sequence>MRKEYEALDGVWFMAGSLFNKYPFDIPTEAFPFERFRQAFAAVQASVVHLQGVAPSRRFALVPLGPPLLSYSSTCKAMLSHNDAAKRVELVVDRDYQVGDPVYAWCGPQPNSRLLLNYGIVDESNPFDKLQLTVTLPSSDPLYKAKRDKLDKAGLSTMQARGLFFTISTFDLKRSEPLPPLLLPYMRLAFSRSAEQMAAVQLEAGAPPIDAGIEQQAACALSGHLEKRLASYRRPLWKDLEILEDPKSTPRQKVAARLTKIEKSILQGCLDAISTQSPCSA</sequence>
<dbReference type="GO" id="GO:0016279">
    <property type="term" value="F:protein-lysine N-methyltransferase activity"/>
    <property type="evidence" value="ECO:0007669"/>
    <property type="project" value="TreeGrafter"/>
</dbReference>
<dbReference type="InterPro" id="IPR046341">
    <property type="entry name" value="SET_dom_sf"/>
</dbReference>
<dbReference type="KEGG" id="mng:MNEG_12863"/>
<dbReference type="OrthoDB" id="341421at2759"/>
<keyword evidence="3" id="KW-0949">S-adenosyl-L-methionine</keyword>
<dbReference type="RefSeq" id="XP_013894119.1">
    <property type="nucleotide sequence ID" value="XM_014038665.1"/>
</dbReference>
<dbReference type="AlphaFoldDB" id="A0A0D2LTW4"/>
<dbReference type="InterPro" id="IPR036464">
    <property type="entry name" value="Rubisco_LSMT_subst-bd_sf"/>
</dbReference>
<gene>
    <name evidence="5" type="ORF">MNEG_12863</name>
</gene>
<evidence type="ECO:0000256" key="1">
    <source>
        <dbReference type="ARBA" id="ARBA00022603"/>
    </source>
</evidence>
<dbReference type="SUPFAM" id="SSF82199">
    <property type="entry name" value="SET domain"/>
    <property type="match status" value="1"/>
</dbReference>
<dbReference type="InterPro" id="IPR015353">
    <property type="entry name" value="Rubisco_LSMT_subst-bd"/>
</dbReference>
<organism evidence="5 6">
    <name type="scientific">Monoraphidium neglectum</name>
    <dbReference type="NCBI Taxonomy" id="145388"/>
    <lineage>
        <taxon>Eukaryota</taxon>
        <taxon>Viridiplantae</taxon>
        <taxon>Chlorophyta</taxon>
        <taxon>core chlorophytes</taxon>
        <taxon>Chlorophyceae</taxon>
        <taxon>CS clade</taxon>
        <taxon>Sphaeropleales</taxon>
        <taxon>Selenastraceae</taxon>
        <taxon>Monoraphidium</taxon>
    </lineage>
</organism>
<evidence type="ECO:0000259" key="4">
    <source>
        <dbReference type="Pfam" id="PF09273"/>
    </source>
</evidence>
<accession>A0A0D2LTW4</accession>
<dbReference type="Gene3D" id="3.90.1420.10">
    <property type="entry name" value="Rubisco LSMT, substrate-binding domain"/>
    <property type="match status" value="1"/>
</dbReference>
<dbReference type="GeneID" id="25730268"/>
<dbReference type="PANTHER" id="PTHR13271:SF9">
    <property type="entry name" value="RUBISCO METHYLTRANSFERASE FAMILY PROTEIN"/>
    <property type="match status" value="1"/>
</dbReference>
<keyword evidence="6" id="KW-1185">Reference proteome</keyword>